<keyword evidence="4" id="KW-0964">Secreted</keyword>
<dbReference type="EMBL" id="CAMAPF010000043">
    <property type="protein sequence ID" value="CAH9083343.1"/>
    <property type="molecule type" value="Genomic_DNA"/>
</dbReference>
<keyword evidence="12" id="KW-1185">Reference proteome</keyword>
<dbReference type="PROSITE" id="PS00502">
    <property type="entry name" value="POLYGALACTURONASE"/>
    <property type="match status" value="1"/>
</dbReference>
<dbReference type="Pfam" id="PF00295">
    <property type="entry name" value="Glyco_hydro_28"/>
    <property type="match status" value="1"/>
</dbReference>
<evidence type="ECO:0000313" key="11">
    <source>
        <dbReference type="EMBL" id="CAH9083343.1"/>
    </source>
</evidence>
<comment type="caution">
    <text evidence="11">The sequence shown here is derived from an EMBL/GenBank/DDBJ whole genome shotgun (WGS) entry which is preliminary data.</text>
</comment>
<keyword evidence="7" id="KW-0961">Cell wall biogenesis/degradation</keyword>
<dbReference type="InterPro" id="IPR000743">
    <property type="entry name" value="Glyco_hydro_28"/>
</dbReference>
<dbReference type="GO" id="GO:0071555">
    <property type="term" value="P:cell wall organization"/>
    <property type="evidence" value="ECO:0007669"/>
    <property type="project" value="UniProtKB-KW"/>
</dbReference>
<evidence type="ECO:0000256" key="2">
    <source>
        <dbReference type="ARBA" id="ARBA00008834"/>
    </source>
</evidence>
<evidence type="ECO:0008006" key="13">
    <source>
        <dbReference type="Google" id="ProtNLM"/>
    </source>
</evidence>
<dbReference type="GO" id="GO:0005975">
    <property type="term" value="P:carbohydrate metabolic process"/>
    <property type="evidence" value="ECO:0007669"/>
    <property type="project" value="InterPro"/>
</dbReference>
<organism evidence="11 12">
    <name type="scientific">Cuscuta epithymum</name>
    <dbReference type="NCBI Taxonomy" id="186058"/>
    <lineage>
        <taxon>Eukaryota</taxon>
        <taxon>Viridiplantae</taxon>
        <taxon>Streptophyta</taxon>
        <taxon>Embryophyta</taxon>
        <taxon>Tracheophyta</taxon>
        <taxon>Spermatophyta</taxon>
        <taxon>Magnoliopsida</taxon>
        <taxon>eudicotyledons</taxon>
        <taxon>Gunneridae</taxon>
        <taxon>Pentapetalae</taxon>
        <taxon>asterids</taxon>
        <taxon>lamiids</taxon>
        <taxon>Solanales</taxon>
        <taxon>Convolvulaceae</taxon>
        <taxon>Cuscuteae</taxon>
        <taxon>Cuscuta</taxon>
        <taxon>Cuscuta subgen. Cuscuta</taxon>
    </lineage>
</organism>
<feature type="chain" id="PRO_5043931012" description="Polygalacturonase" evidence="10">
    <location>
        <begin position="24"/>
        <end position="390"/>
    </location>
</feature>
<protein>
    <recommendedName>
        <fullName evidence="13">Polygalacturonase</fullName>
    </recommendedName>
</protein>
<dbReference type="Gene3D" id="2.160.20.10">
    <property type="entry name" value="Single-stranded right-handed beta-helix, Pectin lyase-like"/>
    <property type="match status" value="1"/>
</dbReference>
<dbReference type="SMART" id="SM00710">
    <property type="entry name" value="PbH1"/>
    <property type="match status" value="5"/>
</dbReference>
<evidence type="ECO:0000256" key="1">
    <source>
        <dbReference type="ARBA" id="ARBA00004191"/>
    </source>
</evidence>
<evidence type="ECO:0000256" key="6">
    <source>
        <dbReference type="ARBA" id="ARBA00023295"/>
    </source>
</evidence>
<sequence>MARSLYLIITTLLVLSLSIMVAARTVALGRKEEAVYTVTSYKGKHNKSAGVSAAAGEDSLKSAWRKACQSGGPATLAVTDGLFSEGAVIIDGSGCNNKGVITFEMKGTTHLAPENANFGEAWIKFYKVSNVLIDGGVLNAQGGSGRATTLAIHNSAGVTIRGVTLQNSQMFHMAIVDCSNVVVTSTEIQAPEDSQNTDGIHVSRSSQVKITGSNVIGTGDDCISIGPGCTNLLVDGLDCGPGHGVSIGSLGKESGEEPVKDITVQNVHFHGTTNGVRIKTFANNNRGLVEGVLFQQLTMEDVENPVIIDQQYESSSSTEDSNVQIQDVKYEDIRGTSASQEAVVFKCSATHKCTGITVSDVALTYNGNKPDAICNNVRLVNNAPCNNVLL</sequence>
<evidence type="ECO:0000313" key="12">
    <source>
        <dbReference type="Proteomes" id="UP001152523"/>
    </source>
</evidence>
<evidence type="ECO:0000256" key="10">
    <source>
        <dbReference type="SAM" id="SignalP"/>
    </source>
</evidence>
<dbReference type="InterPro" id="IPR006626">
    <property type="entry name" value="PbH1"/>
</dbReference>
<keyword evidence="10" id="KW-0732">Signal</keyword>
<feature type="active site" evidence="8">
    <location>
        <position position="243"/>
    </location>
</feature>
<dbReference type="InterPro" id="IPR012334">
    <property type="entry name" value="Pectin_lyas_fold"/>
</dbReference>
<evidence type="ECO:0000256" key="4">
    <source>
        <dbReference type="ARBA" id="ARBA00022525"/>
    </source>
</evidence>
<comment type="subcellular location">
    <subcellularLocation>
        <location evidence="1">Secreted</location>
        <location evidence="1">Cell wall</location>
    </subcellularLocation>
</comment>
<comment type="similarity">
    <text evidence="2 9">Belongs to the glycosyl hydrolase 28 family.</text>
</comment>
<dbReference type="GO" id="GO:0004650">
    <property type="term" value="F:polygalacturonase activity"/>
    <property type="evidence" value="ECO:0007669"/>
    <property type="project" value="InterPro"/>
</dbReference>
<dbReference type="Proteomes" id="UP001152523">
    <property type="component" value="Unassembled WGS sequence"/>
</dbReference>
<feature type="signal peptide" evidence="10">
    <location>
        <begin position="1"/>
        <end position="23"/>
    </location>
</feature>
<keyword evidence="6 9" id="KW-0326">Glycosidase</keyword>
<evidence type="ECO:0000256" key="5">
    <source>
        <dbReference type="ARBA" id="ARBA00022801"/>
    </source>
</evidence>
<evidence type="ECO:0000256" key="3">
    <source>
        <dbReference type="ARBA" id="ARBA00022512"/>
    </source>
</evidence>
<dbReference type="AlphaFoldDB" id="A0AAV0CUW2"/>
<keyword evidence="3" id="KW-0134">Cell wall</keyword>
<dbReference type="PANTHER" id="PTHR31375">
    <property type="match status" value="1"/>
</dbReference>
<dbReference type="SUPFAM" id="SSF51126">
    <property type="entry name" value="Pectin lyase-like"/>
    <property type="match status" value="1"/>
</dbReference>
<dbReference type="InterPro" id="IPR011050">
    <property type="entry name" value="Pectin_lyase_fold/virulence"/>
</dbReference>
<reference evidence="11" key="1">
    <citation type="submission" date="2022-07" db="EMBL/GenBank/DDBJ databases">
        <authorList>
            <person name="Macas J."/>
            <person name="Novak P."/>
            <person name="Neumann P."/>
        </authorList>
    </citation>
    <scope>NUCLEOTIDE SEQUENCE</scope>
</reference>
<keyword evidence="5 9" id="KW-0378">Hydrolase</keyword>
<name>A0AAV0CUW2_9ASTE</name>
<gene>
    <name evidence="11" type="ORF">CEPIT_LOCUS8536</name>
</gene>
<evidence type="ECO:0000256" key="9">
    <source>
        <dbReference type="RuleBase" id="RU361169"/>
    </source>
</evidence>
<accession>A0AAV0CUW2</accession>
<evidence type="ECO:0000256" key="7">
    <source>
        <dbReference type="ARBA" id="ARBA00023316"/>
    </source>
</evidence>
<proteinExistence type="inferred from homology"/>
<evidence type="ECO:0000256" key="8">
    <source>
        <dbReference type="PROSITE-ProRule" id="PRU10052"/>
    </source>
</evidence>